<feature type="compositionally biased region" description="Polar residues" evidence="4">
    <location>
        <begin position="753"/>
        <end position="773"/>
    </location>
</feature>
<dbReference type="GO" id="GO:0030479">
    <property type="term" value="C:actin cortical patch"/>
    <property type="evidence" value="ECO:0007669"/>
    <property type="project" value="InterPro"/>
</dbReference>
<dbReference type="InterPro" id="IPR031370">
    <property type="entry name" value="Aim3"/>
</dbReference>
<feature type="compositionally biased region" description="Polar residues" evidence="4">
    <location>
        <begin position="784"/>
        <end position="797"/>
    </location>
</feature>
<feature type="compositionally biased region" description="Polar residues" evidence="4">
    <location>
        <begin position="595"/>
        <end position="604"/>
    </location>
</feature>
<name>A0A8H2VAY6_9SACH</name>
<evidence type="ECO:0000256" key="2">
    <source>
        <dbReference type="ARBA" id="ARBA00005311"/>
    </source>
</evidence>
<sequence length="825" mass="91028">MSFWDNNKDSIKSGLVSAGKYSYQGTKFVAKTGYNASKKHYNDSKDKRDGKNGKKKKKKKKSKNGSDSESEYSDLDDTTTPSRSLESFQNPANFPPPPLKAGQVQYVSGGQMVVGDGSSPIVSIPNQQGFQQQGYQQQGYQQQPMQQQPMQQQQGYPQQPMQQQPMQQQPMQQQPMPQQQGYPQQLMQQQPMQQQQGYSQQPMQQQPMQQQPMQQQPMQQQPMPQQQGYPQQPMQQQPMQQQPMPQQQGYPQRPVQQQPIQQQGYQQQQESQHSAQIQAMPPPELRQPQIQGQQPMQQPPLPASSRPGDYSRQAMSLPNTGTTTPQSEYMAPRGNNSSMSSIQQISTMPETTGLDQQTQEEPEDFKPGPHYEVTPFDQVAYEENKEKNKIGIKQTDISSFAPPPSHRDRDANMRLKRTINTSNSTSSLPSSNRSISQMKNKANTASPTDSPPNLGGGSIDEPTTESEANVDSSETKSDEPPKAAVLGSYEEPTTSFAPPPKPRGISVAPKSTQPSTSKIGTNNVHSNPRSVPERPSLPTRSTASSLDTTTRNIRQTTPSNNKKGSEELQAPILGTYVEKPVEFVPPPKPFRHVESGNNKNHNNMGSGPPPSTSTVSSPHPPLLSAPLTNNGTPITKNTPEVKPKPSMVPPSNSTMKDPSTFLPPPKPFRHSESLPESGSSTVDDESHPLVTKKKAPPPVKPKKPNMLSASNSFNNGSSSSLTPPGYTLEKRSTTSSIGKKNRPPVVKPKPKNLSRSNTNPMNEITNELNSFNLGHTHVGPPVPSSRQHGKNTSSASNETEDESNPFAIYKKDAVPLDEDRIHNRR</sequence>
<dbReference type="Pfam" id="PF17096">
    <property type="entry name" value="AIM3"/>
    <property type="match status" value="1"/>
</dbReference>
<keyword evidence="6" id="KW-1185">Reference proteome</keyword>
<feature type="compositionally biased region" description="Polar residues" evidence="4">
    <location>
        <begin position="509"/>
        <end position="529"/>
    </location>
</feature>
<dbReference type="GO" id="GO:0051016">
    <property type="term" value="P:barbed-end actin filament capping"/>
    <property type="evidence" value="ECO:0007669"/>
    <property type="project" value="InterPro"/>
</dbReference>
<proteinExistence type="inferred from homology"/>
<feature type="compositionally biased region" description="Low complexity" evidence="4">
    <location>
        <begin position="708"/>
        <end position="720"/>
    </location>
</feature>
<feature type="compositionally biased region" description="Polar residues" evidence="4">
    <location>
        <begin position="81"/>
        <end position="92"/>
    </location>
</feature>
<evidence type="ECO:0000256" key="3">
    <source>
        <dbReference type="ARBA" id="ARBA00023136"/>
    </source>
</evidence>
<protein>
    <submittedName>
        <fullName evidence="5">Similar to Saccharomyces cerevisiae YBR108W AIM3 Protein interacting with Rvs167p</fullName>
    </submittedName>
</protein>
<feature type="compositionally biased region" description="Basic residues" evidence="4">
    <location>
        <begin position="53"/>
        <end position="63"/>
    </location>
</feature>
<evidence type="ECO:0000313" key="5">
    <source>
        <dbReference type="EMBL" id="CAB4251933.1"/>
    </source>
</evidence>
<comment type="similarity">
    <text evidence="2">Belongs to the AIM3 family.</text>
</comment>
<gene>
    <name evidence="5" type="ORF">KABA2_01S02156</name>
</gene>
<dbReference type="EMBL" id="CAEFZW010000001">
    <property type="protein sequence ID" value="CAB4251933.1"/>
    <property type="molecule type" value="Genomic_DNA"/>
</dbReference>
<feature type="compositionally biased region" description="Polar residues" evidence="4">
    <location>
        <begin position="437"/>
        <end position="448"/>
    </location>
</feature>
<dbReference type="AlphaFoldDB" id="A0A8H2VAY6"/>
<feature type="compositionally biased region" description="Low complexity" evidence="4">
    <location>
        <begin position="127"/>
        <end position="278"/>
    </location>
</feature>
<feature type="compositionally biased region" description="Low complexity" evidence="4">
    <location>
        <begin position="287"/>
        <end position="296"/>
    </location>
</feature>
<dbReference type="RefSeq" id="XP_041403972.1">
    <property type="nucleotide sequence ID" value="XM_041548038.1"/>
</dbReference>
<keyword evidence="3" id="KW-0472">Membrane</keyword>
<dbReference type="GeneID" id="64855046"/>
<feature type="compositionally biased region" description="Polar residues" evidence="4">
    <location>
        <begin position="538"/>
        <end position="562"/>
    </location>
</feature>
<feature type="compositionally biased region" description="Basic residues" evidence="4">
    <location>
        <begin position="690"/>
        <end position="703"/>
    </location>
</feature>
<feature type="region of interest" description="Disordered" evidence="4">
    <location>
        <begin position="32"/>
        <end position="825"/>
    </location>
</feature>
<feature type="compositionally biased region" description="Low complexity" evidence="4">
    <location>
        <begin position="418"/>
        <end position="436"/>
    </location>
</feature>
<dbReference type="Proteomes" id="UP000644660">
    <property type="component" value="Unassembled WGS sequence"/>
</dbReference>
<dbReference type="GO" id="GO:0045121">
    <property type="term" value="C:membrane raft"/>
    <property type="evidence" value="ECO:0007669"/>
    <property type="project" value="UniProtKB-SubCell"/>
</dbReference>
<feature type="compositionally biased region" description="Polar residues" evidence="4">
    <location>
        <begin position="628"/>
        <end position="638"/>
    </location>
</feature>
<evidence type="ECO:0000256" key="4">
    <source>
        <dbReference type="SAM" id="MobiDB-lite"/>
    </source>
</evidence>
<comment type="caution">
    <text evidence="5">The sequence shown here is derived from an EMBL/GenBank/DDBJ whole genome shotgun (WGS) entry which is preliminary data.</text>
</comment>
<feature type="compositionally biased region" description="Polar residues" evidence="4">
    <location>
        <begin position="313"/>
        <end position="327"/>
    </location>
</feature>
<evidence type="ECO:0000313" key="6">
    <source>
        <dbReference type="Proteomes" id="UP000644660"/>
    </source>
</evidence>
<accession>A0A8H2VAY6</accession>
<feature type="compositionally biased region" description="Basic and acidic residues" evidence="4">
    <location>
        <begin position="40"/>
        <end position="52"/>
    </location>
</feature>
<feature type="compositionally biased region" description="Acidic residues" evidence="4">
    <location>
        <begin position="68"/>
        <end position="77"/>
    </location>
</feature>
<feature type="compositionally biased region" description="Basic and acidic residues" evidence="4">
    <location>
        <begin position="809"/>
        <end position="825"/>
    </location>
</feature>
<feature type="compositionally biased region" description="Low complexity" evidence="4">
    <location>
        <begin position="335"/>
        <end position="348"/>
    </location>
</feature>
<comment type="subcellular location">
    <subcellularLocation>
        <location evidence="1">Membrane raft</location>
        <topology evidence="1">Peripheral membrane protein</topology>
    </subcellularLocation>
</comment>
<evidence type="ECO:0000256" key="1">
    <source>
        <dbReference type="ARBA" id="ARBA00004256"/>
    </source>
</evidence>
<dbReference type="OrthoDB" id="3973404at2759"/>
<organism evidence="5 6">
    <name type="scientific">Maudiozyma barnettii</name>
    <dbReference type="NCBI Taxonomy" id="61262"/>
    <lineage>
        <taxon>Eukaryota</taxon>
        <taxon>Fungi</taxon>
        <taxon>Dikarya</taxon>
        <taxon>Ascomycota</taxon>
        <taxon>Saccharomycotina</taxon>
        <taxon>Saccharomycetes</taxon>
        <taxon>Saccharomycetales</taxon>
        <taxon>Saccharomycetaceae</taxon>
        <taxon>Maudiozyma</taxon>
    </lineage>
</organism>
<reference evidence="5 6" key="1">
    <citation type="submission" date="2020-05" db="EMBL/GenBank/DDBJ databases">
        <authorList>
            <person name="Casaregola S."/>
            <person name="Devillers H."/>
            <person name="Grondin C."/>
        </authorList>
    </citation>
    <scope>NUCLEOTIDE SEQUENCE [LARGE SCALE GENOMIC DNA]</scope>
    <source>
        <strain evidence="5 6">CLIB 1767</strain>
    </source>
</reference>